<organism evidence="2 3">
    <name type="scientific">miscellaneous Crenarchaeota group-15 archaeon DG-45</name>
    <dbReference type="NCBI Taxonomy" id="1685127"/>
    <lineage>
        <taxon>Archaea</taxon>
        <taxon>Candidatus Bathyarchaeota</taxon>
        <taxon>MCG-15</taxon>
    </lineage>
</organism>
<dbReference type="EMBL" id="LFWZ01000019">
    <property type="protein sequence ID" value="KON30868.1"/>
    <property type="molecule type" value="Genomic_DNA"/>
</dbReference>
<dbReference type="InterPro" id="IPR050855">
    <property type="entry name" value="NDM-1-like"/>
</dbReference>
<gene>
    <name evidence="2" type="ORF">AC482_02655</name>
</gene>
<reference evidence="2 3" key="1">
    <citation type="submission" date="2015-06" db="EMBL/GenBank/DDBJ databases">
        <title>New insights into the roles of widespread benthic archaea in carbon and nitrogen cycling.</title>
        <authorList>
            <person name="Lazar C.S."/>
            <person name="Baker B.J."/>
            <person name="Seitz K.W."/>
            <person name="Hyde A.S."/>
            <person name="Dick G.J."/>
            <person name="Hinrichs K.-U."/>
            <person name="Teske A.P."/>
        </authorList>
    </citation>
    <scope>NUCLEOTIDE SEQUENCE [LARGE SCALE GENOMIC DNA]</scope>
    <source>
        <strain evidence="2">DG-45</strain>
    </source>
</reference>
<dbReference type="Gene3D" id="3.60.15.10">
    <property type="entry name" value="Ribonuclease Z/Hydroxyacylglutathione hydrolase-like"/>
    <property type="match status" value="1"/>
</dbReference>
<comment type="caution">
    <text evidence="2">The sequence shown here is derived from an EMBL/GenBank/DDBJ whole genome shotgun (WGS) entry which is preliminary data.</text>
</comment>
<dbReference type="CDD" id="cd06262">
    <property type="entry name" value="metallo-hydrolase-like_MBL-fold"/>
    <property type="match status" value="1"/>
</dbReference>
<dbReference type="Pfam" id="PF00753">
    <property type="entry name" value="Lactamase_B"/>
    <property type="match status" value="1"/>
</dbReference>
<evidence type="ECO:0000313" key="3">
    <source>
        <dbReference type="Proteomes" id="UP000037210"/>
    </source>
</evidence>
<dbReference type="AlphaFoldDB" id="A0A0M0BQL0"/>
<name>A0A0M0BQL0_9ARCH</name>
<evidence type="ECO:0000313" key="2">
    <source>
        <dbReference type="EMBL" id="KON30868.1"/>
    </source>
</evidence>
<dbReference type="PANTHER" id="PTHR42951:SF4">
    <property type="entry name" value="ACYL-COENZYME A THIOESTERASE MBLAC2"/>
    <property type="match status" value="1"/>
</dbReference>
<feature type="domain" description="Metallo-beta-lactamase" evidence="1">
    <location>
        <begin position="26"/>
        <end position="193"/>
    </location>
</feature>
<protein>
    <recommendedName>
        <fullName evidence="1">Metallo-beta-lactamase domain-containing protein</fullName>
    </recommendedName>
</protein>
<dbReference type="Proteomes" id="UP000037210">
    <property type="component" value="Unassembled WGS sequence"/>
</dbReference>
<sequence>MPRIVDLGSRSERLRGVSLIVGEGLCSNIYVIGREEAVVVDTGVGNHANPVWPQLEQLGVEPEGLAGVVLTHAHHDHAMGAFLILERARPKVYIHGLDARRIASHLGPDLVEVEEGDIVPTEIWPLEVLWTPGHTEGGICLYAREARVLFSGDTAFPDGYFGRYDGESGSLRALVGSLRRLAELEVDAMLPGHGMPICEGAGEHIRLSHRNAAGWF</sequence>
<accession>A0A0M0BQL0</accession>
<dbReference type="PANTHER" id="PTHR42951">
    <property type="entry name" value="METALLO-BETA-LACTAMASE DOMAIN-CONTAINING"/>
    <property type="match status" value="1"/>
</dbReference>
<evidence type="ECO:0000259" key="1">
    <source>
        <dbReference type="SMART" id="SM00849"/>
    </source>
</evidence>
<dbReference type="SUPFAM" id="SSF56281">
    <property type="entry name" value="Metallo-hydrolase/oxidoreductase"/>
    <property type="match status" value="1"/>
</dbReference>
<dbReference type="SMART" id="SM00849">
    <property type="entry name" value="Lactamase_B"/>
    <property type="match status" value="1"/>
</dbReference>
<dbReference type="InterPro" id="IPR001279">
    <property type="entry name" value="Metallo-B-lactamas"/>
</dbReference>
<proteinExistence type="predicted"/>
<dbReference type="InterPro" id="IPR036866">
    <property type="entry name" value="RibonucZ/Hydroxyglut_hydro"/>
</dbReference>